<dbReference type="EMBL" id="JADIME010000044">
    <property type="protein sequence ID" value="MBO8465205.1"/>
    <property type="molecule type" value="Genomic_DNA"/>
</dbReference>
<accession>A0A9D9I3Z3</accession>
<dbReference type="InterPro" id="IPR036388">
    <property type="entry name" value="WH-like_DNA-bd_sf"/>
</dbReference>
<dbReference type="PANTHER" id="PTHR30595:SF6">
    <property type="entry name" value="SCHLAFEN ALBA-2 DOMAIN-CONTAINING PROTEIN"/>
    <property type="match status" value="1"/>
</dbReference>
<name>A0A9D9I3Z3_9BACT</name>
<sequence>MKRIKIFISSVQEVELCDIYLGLYGNSYGFEDEYGVSPTEREYDCAAALHKTRLIYIRSINEESRHPKESALIQKVERDIVRKTFVDIEGLRTSVYASLIRYLEEKEYIRWRPFDASYDNGAALADLDEGKMRNFIYMARQKRNFPLSVEILPETLLAHLDLIDDKGRLANAALLLFGKKPQKYFIASEVKCVQFYGNVVEKPMPAYQIYRGDVFELIDQATSFVMSRIDNWVGTRDYGTGADVPTRPELPVEAVREAIVNAVCHRDYTSNASVQVMLFRNRLEVWNPGTLPFGLTVQKLQGPHKSLPPNPLLADPMYWNGYIEKIGSGTEDIIRKCIEYGLKKPEFYQEEDFKVVIWRSRSSDDPKAIQSDPDLIQGDPKNETKLMSLIENNPSVSRAELSRLLGISERQVRKIIDMLRNNGKIVREGGKTGRWIIIK</sequence>
<evidence type="ECO:0000313" key="3">
    <source>
        <dbReference type="Proteomes" id="UP000823597"/>
    </source>
</evidence>
<feature type="domain" description="DUF4062" evidence="1">
    <location>
        <begin position="11"/>
        <end position="46"/>
    </location>
</feature>
<proteinExistence type="predicted"/>
<dbReference type="Proteomes" id="UP000823597">
    <property type="component" value="Unassembled WGS sequence"/>
</dbReference>
<dbReference type="Pfam" id="PF13749">
    <property type="entry name" value="HATPase_c_4"/>
    <property type="match status" value="1"/>
</dbReference>
<comment type="caution">
    <text evidence="2">The sequence shown here is derived from an EMBL/GenBank/DDBJ whole genome shotgun (WGS) entry which is preliminary data.</text>
</comment>
<dbReference type="InterPro" id="IPR038475">
    <property type="entry name" value="RecG_C_sf"/>
</dbReference>
<dbReference type="InterPro" id="IPR036390">
    <property type="entry name" value="WH_DNA-bd_sf"/>
</dbReference>
<evidence type="ECO:0000313" key="2">
    <source>
        <dbReference type="EMBL" id="MBO8465205.1"/>
    </source>
</evidence>
<dbReference type="Pfam" id="PF13271">
    <property type="entry name" value="DUF4062"/>
    <property type="match status" value="1"/>
</dbReference>
<gene>
    <name evidence="2" type="ORF">IAB93_04305</name>
</gene>
<evidence type="ECO:0000259" key="1">
    <source>
        <dbReference type="Pfam" id="PF13271"/>
    </source>
</evidence>
<dbReference type="Pfam" id="PF13412">
    <property type="entry name" value="HTH_24"/>
    <property type="match status" value="1"/>
</dbReference>
<protein>
    <submittedName>
        <fullName evidence="2">DUF4062 domain-containing protein</fullName>
    </submittedName>
</protein>
<dbReference type="Gene3D" id="1.10.10.10">
    <property type="entry name" value="Winged helix-like DNA-binding domain superfamily/Winged helix DNA-binding domain"/>
    <property type="match status" value="1"/>
</dbReference>
<reference evidence="2" key="2">
    <citation type="journal article" date="2021" name="PeerJ">
        <title>Extensive microbial diversity within the chicken gut microbiome revealed by metagenomics and culture.</title>
        <authorList>
            <person name="Gilroy R."/>
            <person name="Ravi A."/>
            <person name="Getino M."/>
            <person name="Pursley I."/>
            <person name="Horton D.L."/>
            <person name="Alikhan N.F."/>
            <person name="Baker D."/>
            <person name="Gharbi K."/>
            <person name="Hall N."/>
            <person name="Watson M."/>
            <person name="Adriaenssens E.M."/>
            <person name="Foster-Nyarko E."/>
            <person name="Jarju S."/>
            <person name="Secka A."/>
            <person name="Antonio M."/>
            <person name="Oren A."/>
            <person name="Chaudhuri R.R."/>
            <person name="La Ragione R."/>
            <person name="Hildebrand F."/>
            <person name="Pallen M.J."/>
        </authorList>
    </citation>
    <scope>NUCLEOTIDE SEQUENCE</scope>
    <source>
        <strain evidence="2">10037</strain>
    </source>
</reference>
<dbReference type="InterPro" id="IPR025139">
    <property type="entry name" value="DUF4062"/>
</dbReference>
<dbReference type="AlphaFoldDB" id="A0A9D9I3Z3"/>
<dbReference type="SUPFAM" id="SSF46785">
    <property type="entry name" value="Winged helix' DNA-binding domain"/>
    <property type="match status" value="1"/>
</dbReference>
<dbReference type="PANTHER" id="PTHR30595">
    <property type="entry name" value="GLPR-RELATED TRANSCRIPTIONAL REPRESSOR"/>
    <property type="match status" value="1"/>
</dbReference>
<reference evidence="2" key="1">
    <citation type="submission" date="2020-10" db="EMBL/GenBank/DDBJ databases">
        <authorList>
            <person name="Gilroy R."/>
        </authorList>
    </citation>
    <scope>NUCLEOTIDE SEQUENCE</scope>
    <source>
        <strain evidence="2">10037</strain>
    </source>
</reference>
<dbReference type="Gene3D" id="3.30.565.60">
    <property type="match status" value="1"/>
</dbReference>
<organism evidence="2 3">
    <name type="scientific">Candidatus Merdivivens pullistercoris</name>
    <dbReference type="NCBI Taxonomy" id="2840873"/>
    <lineage>
        <taxon>Bacteria</taxon>
        <taxon>Pseudomonadati</taxon>
        <taxon>Bacteroidota</taxon>
        <taxon>Bacteroidia</taxon>
        <taxon>Bacteroidales</taxon>
        <taxon>Muribaculaceae</taxon>
        <taxon>Muribaculaceae incertae sedis</taxon>
        <taxon>Candidatus Merdivivens</taxon>
    </lineage>
</organism>